<dbReference type="STRING" id="59463.ENSMLUP00000022494"/>
<dbReference type="Proteomes" id="UP000001074">
    <property type="component" value="Unassembled WGS sequence"/>
</dbReference>
<dbReference type="CTD" id="340526"/>
<feature type="coiled-coil region" evidence="1">
    <location>
        <begin position="1"/>
        <end position="35"/>
    </location>
</feature>
<reference evidence="4" key="2">
    <citation type="submission" date="2025-08" db="UniProtKB">
        <authorList>
            <consortium name="Ensembl"/>
        </authorList>
    </citation>
    <scope>IDENTIFICATION</scope>
</reference>
<organism evidence="4 5">
    <name type="scientific">Myotis lucifugus</name>
    <name type="common">Little brown bat</name>
    <dbReference type="NCBI Taxonomy" id="59463"/>
    <lineage>
        <taxon>Eukaryota</taxon>
        <taxon>Metazoa</taxon>
        <taxon>Chordata</taxon>
        <taxon>Craniata</taxon>
        <taxon>Vertebrata</taxon>
        <taxon>Euteleostomi</taxon>
        <taxon>Mammalia</taxon>
        <taxon>Eutheria</taxon>
        <taxon>Laurasiatheria</taxon>
        <taxon>Chiroptera</taxon>
        <taxon>Yangochiroptera</taxon>
        <taxon>Vespertilionidae</taxon>
        <taxon>Myotis</taxon>
    </lineage>
</organism>
<dbReference type="Pfam" id="PF16297">
    <property type="entry name" value="DUF4939"/>
    <property type="match status" value="1"/>
</dbReference>
<dbReference type="RefSeq" id="XP_023620027.1">
    <property type="nucleotide sequence ID" value="XM_023764259.1"/>
</dbReference>
<evidence type="ECO:0000259" key="3">
    <source>
        <dbReference type="Pfam" id="PF16297"/>
    </source>
</evidence>
<dbReference type="EMBL" id="AAPE02004103">
    <property type="status" value="NOT_ANNOTATED_CDS"/>
    <property type="molecule type" value="Genomic_DNA"/>
</dbReference>
<gene>
    <name evidence="4" type="primary">RTL5</name>
</gene>
<reference evidence="4" key="3">
    <citation type="submission" date="2025-09" db="UniProtKB">
        <authorList>
            <consortium name="Ensembl"/>
        </authorList>
    </citation>
    <scope>IDENTIFICATION</scope>
</reference>
<dbReference type="FunCoup" id="G1QFL1">
    <property type="interactions" value="246"/>
</dbReference>
<name>G1QFL1_MYOLU</name>
<dbReference type="PANTHER" id="PTHR15503">
    <property type="entry name" value="LDOC1 RELATED"/>
    <property type="match status" value="1"/>
</dbReference>
<keyword evidence="1" id="KW-0175">Coiled coil</keyword>
<dbReference type="GeneTree" id="ENSGT00940000163191"/>
<dbReference type="PANTHER" id="PTHR15503:SF36">
    <property type="entry name" value="RETROTRANSPOSON GAG-LIKE PROTEIN 5"/>
    <property type="match status" value="1"/>
</dbReference>
<accession>G1QFL1</accession>
<feature type="region of interest" description="Disordered" evidence="2">
    <location>
        <begin position="370"/>
        <end position="449"/>
    </location>
</feature>
<dbReference type="RefSeq" id="XP_023620020.1">
    <property type="nucleotide sequence ID" value="XM_023764252.1"/>
</dbReference>
<sequence>MSEASGNLNSLRMANVALREELNALRGENANLGLQLGRALAEVNSLRGNVSSFVRWPVPVLAEENFEFPLSEIDSVPEGELPFMRWPPPRTEPERASEELLVNATQDCGTSEGQVDPPPQPSPPPPPALPLPASKELPPQPPMLPLEWPELEPFSGDPVYLPEFLMRLETFIADHEDHFPGGAEQVAFLISFFTGNAKDWAISVTQEGSPLHANIPRFLDEIRKKFCGPIPPSVAKKAIRKLMQGNCTLGSYADAFQFLAQFLSWDDCRLQNQFLKGLSEFFRKELLWSTEMADLDELILECVEIERKVGVPKPIPLPGVRNIFFPFAADPNVEGSGEERYSEDEDAEVHTLRLLKDQRRCVRAIQQEMREQEEKRKKEEEMRKEEIKQNQEEDNDNEDEIVVDDIDEKEEEMRKNNEGEKKDEDKGQEPGQEPEQEPEPEEETEDEAQDDDLDEFMDVMPTYANASSQTPGFYHENFLDTSPPIIQASRRRNQNRVPLLEGLPGTNSPFYSSPPLIRRAGRLVQRQTRRRPPVLFRLTPRQGGHRAARGRIRV</sequence>
<dbReference type="InParanoid" id="G1QFL1"/>
<feature type="compositionally biased region" description="Acidic residues" evidence="2">
    <location>
        <begin position="432"/>
        <end position="449"/>
    </location>
</feature>
<feature type="compositionally biased region" description="Basic and acidic residues" evidence="2">
    <location>
        <begin position="411"/>
        <end position="428"/>
    </location>
</feature>
<dbReference type="RefSeq" id="XP_023620017.1">
    <property type="nucleotide sequence ID" value="XM_023764249.1"/>
</dbReference>
<evidence type="ECO:0000256" key="2">
    <source>
        <dbReference type="SAM" id="MobiDB-lite"/>
    </source>
</evidence>
<dbReference type="RefSeq" id="XP_023620015.1">
    <property type="nucleotide sequence ID" value="XM_023764247.1"/>
</dbReference>
<keyword evidence="5" id="KW-1185">Reference proteome</keyword>
<dbReference type="AlphaFoldDB" id="G1QFL1"/>
<dbReference type="InterPro" id="IPR032567">
    <property type="entry name" value="RTL1-rel"/>
</dbReference>
<dbReference type="InterPro" id="IPR032549">
    <property type="entry name" value="DUF4939"/>
</dbReference>
<dbReference type="eggNOG" id="ENOG502QPW5">
    <property type="taxonomic scope" value="Eukaryota"/>
</dbReference>
<evidence type="ECO:0000256" key="1">
    <source>
        <dbReference type="SAM" id="Coils"/>
    </source>
</evidence>
<proteinExistence type="predicted"/>
<dbReference type="Ensembl" id="ENSMLUT00000012247.2">
    <property type="protein sequence ID" value="ENSMLUP00000022494.1"/>
    <property type="gene ID" value="ENSMLUG00000012246.2"/>
</dbReference>
<feature type="compositionally biased region" description="Pro residues" evidence="2">
    <location>
        <begin position="116"/>
        <end position="130"/>
    </location>
</feature>
<feature type="compositionally biased region" description="Basic and acidic residues" evidence="2">
    <location>
        <begin position="370"/>
        <end position="391"/>
    </location>
</feature>
<reference evidence="4 5" key="1">
    <citation type="journal article" date="2011" name="Nature">
        <title>A high-resolution map of human evolutionary constraint using 29 mammals.</title>
        <authorList>
            <person name="Lindblad-Toh K."/>
            <person name="Garber M."/>
            <person name="Zuk O."/>
            <person name="Lin M.F."/>
            <person name="Parker B.J."/>
            <person name="Washietl S."/>
            <person name="Kheradpour P."/>
            <person name="Ernst J."/>
            <person name="Jordan G."/>
            <person name="Mauceli E."/>
            <person name="Ward L.D."/>
            <person name="Lowe C.B."/>
            <person name="Holloway A.K."/>
            <person name="Clamp M."/>
            <person name="Gnerre S."/>
            <person name="Alfoldi J."/>
            <person name="Beal K."/>
            <person name="Chang J."/>
            <person name="Clawson H."/>
            <person name="Cuff J."/>
            <person name="Di Palma F."/>
            <person name="Fitzgerald S."/>
            <person name="Flicek P."/>
            <person name="Guttman M."/>
            <person name="Hubisz M.J."/>
            <person name="Jaffe D.B."/>
            <person name="Jungreis I."/>
            <person name="Kent W.J."/>
            <person name="Kostka D."/>
            <person name="Lara M."/>
            <person name="Martins A.L."/>
            <person name="Massingham T."/>
            <person name="Moltke I."/>
            <person name="Raney B.J."/>
            <person name="Rasmussen M.D."/>
            <person name="Robinson J."/>
            <person name="Stark A."/>
            <person name="Vilella A.J."/>
            <person name="Wen J."/>
            <person name="Xie X."/>
            <person name="Zody M.C."/>
            <person name="Baldwin J."/>
            <person name="Bloom T."/>
            <person name="Chin C.W."/>
            <person name="Heiman D."/>
            <person name="Nicol R."/>
            <person name="Nusbaum C."/>
            <person name="Young S."/>
            <person name="Wilkinson J."/>
            <person name="Worley K.C."/>
            <person name="Kovar C.L."/>
            <person name="Muzny D.M."/>
            <person name="Gibbs R.A."/>
            <person name="Cree A."/>
            <person name="Dihn H.H."/>
            <person name="Fowler G."/>
            <person name="Jhangiani S."/>
            <person name="Joshi V."/>
            <person name="Lee S."/>
            <person name="Lewis L.R."/>
            <person name="Nazareth L.V."/>
            <person name="Okwuonu G."/>
            <person name="Santibanez J."/>
            <person name="Warren W.C."/>
            <person name="Mardis E.R."/>
            <person name="Weinstock G.M."/>
            <person name="Wilson R.K."/>
            <person name="Delehaunty K."/>
            <person name="Dooling D."/>
            <person name="Fronik C."/>
            <person name="Fulton L."/>
            <person name="Fulton B."/>
            <person name="Graves T."/>
            <person name="Minx P."/>
            <person name="Sodergren E."/>
            <person name="Birney E."/>
            <person name="Margulies E.H."/>
            <person name="Herrero J."/>
            <person name="Green E.D."/>
            <person name="Haussler D."/>
            <person name="Siepel A."/>
            <person name="Goldman N."/>
            <person name="Pollard K.S."/>
            <person name="Pedersen J.S."/>
            <person name="Lander E.S."/>
            <person name="Kellis M."/>
        </authorList>
    </citation>
    <scope>NUCLEOTIDE SEQUENCE [LARGE SCALE GENOMIC DNA]</scope>
</reference>
<evidence type="ECO:0000313" key="5">
    <source>
        <dbReference type="Proteomes" id="UP000001074"/>
    </source>
</evidence>
<dbReference type="RefSeq" id="XP_023620006.1">
    <property type="nucleotide sequence ID" value="XM_023764238.1"/>
</dbReference>
<dbReference type="RefSeq" id="XP_023620033.1">
    <property type="nucleotide sequence ID" value="XM_023764265.1"/>
</dbReference>
<feature type="region of interest" description="Disordered" evidence="2">
    <location>
        <begin position="107"/>
        <end position="144"/>
    </location>
</feature>
<protein>
    <submittedName>
        <fullName evidence="4">Retrotransposon Gag like 5</fullName>
    </submittedName>
</protein>
<dbReference type="GeneID" id="102434337"/>
<dbReference type="OMA" id="WPEIEPF"/>
<evidence type="ECO:0000313" key="4">
    <source>
        <dbReference type="Ensembl" id="ENSMLUP00000022494.1"/>
    </source>
</evidence>
<feature type="compositionally biased region" description="Acidic residues" evidence="2">
    <location>
        <begin position="392"/>
        <end position="410"/>
    </location>
</feature>
<feature type="domain" description="DUF4939" evidence="3">
    <location>
        <begin position="143"/>
        <end position="226"/>
    </location>
</feature>
<dbReference type="HOGENOM" id="CLU_039587_0_0_1"/>